<sequence length="154" mass="17291">MKTAKIIIISMMTLLAKVAAIVIITTNANALICYESDDNGKVYEISNDAWDYCVFIPDHKEARVFGIGPDIDWTKAYDHAFGVSDKIYQVLSLCLLEKYDFGQLNPKSTINPSESVEFVFRCICSYDRCNSATTFSNYLRTIKLDNASSSAEKN</sequence>
<accession>A0A182ES60</accession>
<protein>
    <submittedName>
        <fullName evidence="2 4">Uncharacterized protein</fullName>
    </submittedName>
</protein>
<reference evidence="4" key="1">
    <citation type="submission" date="2016-06" db="UniProtKB">
        <authorList>
            <consortium name="WormBaseParasite"/>
        </authorList>
    </citation>
    <scope>IDENTIFICATION</scope>
</reference>
<evidence type="ECO:0000256" key="1">
    <source>
        <dbReference type="SAM" id="SignalP"/>
    </source>
</evidence>
<dbReference type="Proteomes" id="UP000271087">
    <property type="component" value="Unassembled WGS sequence"/>
</dbReference>
<reference evidence="2 3" key="2">
    <citation type="submission" date="2018-08" db="EMBL/GenBank/DDBJ databases">
        <authorList>
            <person name="Laetsch R D."/>
            <person name="Stevens L."/>
            <person name="Kumar S."/>
            <person name="Blaxter L. M."/>
        </authorList>
    </citation>
    <scope>NUCLEOTIDE SEQUENCE [LARGE SCALE GENOMIC DNA]</scope>
</reference>
<evidence type="ECO:0000313" key="3">
    <source>
        <dbReference type="Proteomes" id="UP000271087"/>
    </source>
</evidence>
<dbReference type="OrthoDB" id="5840767at2759"/>
<keyword evidence="3" id="KW-1185">Reference proteome</keyword>
<dbReference type="InterPro" id="IPR035291">
    <property type="entry name" value="DUF5354"/>
</dbReference>
<evidence type="ECO:0000313" key="2">
    <source>
        <dbReference type="EMBL" id="VDM94706.1"/>
    </source>
</evidence>
<dbReference type="Pfam" id="PF17305">
    <property type="entry name" value="DUF5354"/>
    <property type="match status" value="1"/>
</dbReference>
<gene>
    <name evidence="2" type="ORF">NOO_LOCUS10979</name>
</gene>
<dbReference type="WBParaSite" id="nOo.2.0.1.t10979-RA">
    <property type="protein sequence ID" value="nOo.2.0.1.t10979-RA"/>
    <property type="gene ID" value="nOo.2.0.1.g10979"/>
</dbReference>
<dbReference type="EMBL" id="UYRW01007013">
    <property type="protein sequence ID" value="VDM94706.1"/>
    <property type="molecule type" value="Genomic_DNA"/>
</dbReference>
<feature type="signal peptide" evidence="1">
    <location>
        <begin position="1"/>
        <end position="20"/>
    </location>
</feature>
<keyword evidence="1" id="KW-0732">Signal</keyword>
<proteinExistence type="predicted"/>
<feature type="chain" id="PRO_5043137600" evidence="1">
    <location>
        <begin position="21"/>
        <end position="154"/>
    </location>
</feature>
<dbReference type="AlphaFoldDB" id="A0A182ES60"/>
<evidence type="ECO:0000313" key="4">
    <source>
        <dbReference type="WBParaSite" id="nOo.2.0.1.t10979-RA"/>
    </source>
</evidence>
<organism evidence="4">
    <name type="scientific">Onchocerca ochengi</name>
    <name type="common">Filarial nematode worm</name>
    <dbReference type="NCBI Taxonomy" id="42157"/>
    <lineage>
        <taxon>Eukaryota</taxon>
        <taxon>Metazoa</taxon>
        <taxon>Ecdysozoa</taxon>
        <taxon>Nematoda</taxon>
        <taxon>Chromadorea</taxon>
        <taxon>Rhabditida</taxon>
        <taxon>Spirurina</taxon>
        <taxon>Spiruromorpha</taxon>
        <taxon>Filarioidea</taxon>
        <taxon>Onchocercidae</taxon>
        <taxon>Onchocerca</taxon>
    </lineage>
</organism>
<name>A0A182ES60_ONCOC</name>